<dbReference type="InterPro" id="IPR027038">
    <property type="entry name" value="RanGap"/>
</dbReference>
<keyword evidence="2" id="KW-1185">Reference proteome</keyword>
<dbReference type="GO" id="GO:0005634">
    <property type="term" value="C:nucleus"/>
    <property type="evidence" value="ECO:0007669"/>
    <property type="project" value="TreeGrafter"/>
</dbReference>
<dbReference type="GO" id="GO:0005096">
    <property type="term" value="F:GTPase activator activity"/>
    <property type="evidence" value="ECO:0007669"/>
    <property type="project" value="InterPro"/>
</dbReference>
<dbReference type="Gene3D" id="3.80.10.10">
    <property type="entry name" value="Ribonuclease Inhibitor"/>
    <property type="match status" value="1"/>
</dbReference>
<dbReference type="GO" id="GO:0005829">
    <property type="term" value="C:cytosol"/>
    <property type="evidence" value="ECO:0007669"/>
    <property type="project" value="TreeGrafter"/>
</dbReference>
<dbReference type="InterPro" id="IPR001611">
    <property type="entry name" value="Leu-rich_rpt"/>
</dbReference>
<evidence type="ECO:0000313" key="2">
    <source>
        <dbReference type="Proteomes" id="UP001142489"/>
    </source>
</evidence>
<dbReference type="AlphaFoldDB" id="A0A9Q0XGU6"/>
<proteinExistence type="predicted"/>
<dbReference type="SUPFAM" id="SSF52047">
    <property type="entry name" value="RNI-like"/>
    <property type="match status" value="1"/>
</dbReference>
<dbReference type="PANTHER" id="PTHR24113">
    <property type="entry name" value="RAN GTPASE-ACTIVATING PROTEIN 1"/>
    <property type="match status" value="1"/>
</dbReference>
<name>A0A9Q0XGU6_9SAUR</name>
<organism evidence="1 2">
    <name type="scientific">Phrynocephalus forsythii</name>
    <dbReference type="NCBI Taxonomy" id="171643"/>
    <lineage>
        <taxon>Eukaryota</taxon>
        <taxon>Metazoa</taxon>
        <taxon>Chordata</taxon>
        <taxon>Craniata</taxon>
        <taxon>Vertebrata</taxon>
        <taxon>Euteleostomi</taxon>
        <taxon>Lepidosauria</taxon>
        <taxon>Squamata</taxon>
        <taxon>Bifurcata</taxon>
        <taxon>Unidentata</taxon>
        <taxon>Episquamata</taxon>
        <taxon>Toxicofera</taxon>
        <taxon>Iguania</taxon>
        <taxon>Acrodonta</taxon>
        <taxon>Agamidae</taxon>
        <taxon>Agaminae</taxon>
        <taxon>Phrynocephalus</taxon>
    </lineage>
</organism>
<dbReference type="OrthoDB" id="120976at2759"/>
<dbReference type="EMBL" id="JAPFRF010000013">
    <property type="protein sequence ID" value="KAJ7312141.1"/>
    <property type="molecule type" value="Genomic_DNA"/>
</dbReference>
<dbReference type="InterPro" id="IPR032675">
    <property type="entry name" value="LRR_dom_sf"/>
</dbReference>
<evidence type="ECO:0000313" key="1">
    <source>
        <dbReference type="EMBL" id="KAJ7312141.1"/>
    </source>
</evidence>
<protein>
    <submittedName>
        <fullName evidence="1">Uncharacterized protein</fullName>
    </submittedName>
</protein>
<accession>A0A9Q0XGU6</accession>
<dbReference type="GO" id="GO:0006913">
    <property type="term" value="P:nucleocytoplasmic transport"/>
    <property type="evidence" value="ECO:0007669"/>
    <property type="project" value="TreeGrafter"/>
</dbReference>
<dbReference type="Proteomes" id="UP001142489">
    <property type="component" value="Unassembled WGS sequence"/>
</dbReference>
<reference evidence="1" key="1">
    <citation type="journal article" date="2023" name="DNA Res.">
        <title>Chromosome-level genome assembly of Phrynocephalus forsythii using third-generation DNA sequencing and Hi-C analysis.</title>
        <authorList>
            <person name="Qi Y."/>
            <person name="Zhao W."/>
            <person name="Zhao Y."/>
            <person name="Niu C."/>
            <person name="Cao S."/>
            <person name="Zhang Y."/>
        </authorList>
    </citation>
    <scope>NUCLEOTIDE SEQUENCE</scope>
    <source>
        <tissue evidence="1">Muscle</tissue>
    </source>
</reference>
<sequence>MSTDLCLSRNRIGNEALEKLGPLLPSLHHLKVLRLSSCNINFYGVAHLSRVFLKCQKIEQIRLKFCDISDSASKSLAQGIRRCSLLEEIKPMSVDTLTRQLLLSKWI</sequence>
<comment type="caution">
    <text evidence="1">The sequence shown here is derived from an EMBL/GenBank/DDBJ whole genome shotgun (WGS) entry which is preliminary data.</text>
</comment>
<dbReference type="Pfam" id="PF13516">
    <property type="entry name" value="LRR_6"/>
    <property type="match status" value="2"/>
</dbReference>
<gene>
    <name evidence="1" type="ORF">JRQ81_006485</name>
</gene>
<dbReference type="GO" id="GO:0048471">
    <property type="term" value="C:perinuclear region of cytoplasm"/>
    <property type="evidence" value="ECO:0007669"/>
    <property type="project" value="TreeGrafter"/>
</dbReference>
<dbReference type="PANTHER" id="PTHR24113:SF15">
    <property type="entry name" value="NACHT DOMAIN-CONTAINING PROTEIN"/>
    <property type="match status" value="1"/>
</dbReference>
<dbReference type="GO" id="GO:0031267">
    <property type="term" value="F:small GTPase binding"/>
    <property type="evidence" value="ECO:0007669"/>
    <property type="project" value="TreeGrafter"/>
</dbReference>